<dbReference type="Pfam" id="PF02949">
    <property type="entry name" value="7tm_6"/>
    <property type="match status" value="1"/>
</dbReference>
<evidence type="ECO:0000256" key="7">
    <source>
        <dbReference type="ARBA" id="ARBA00023136"/>
    </source>
</evidence>
<proteinExistence type="inferred from homology"/>
<keyword evidence="8 10" id="KW-0675">Receptor</keyword>
<comment type="caution">
    <text evidence="10">Lacks conserved residue(s) required for the propagation of feature annotation.</text>
</comment>
<comment type="subcellular location">
    <subcellularLocation>
        <location evidence="1 10">Cell membrane</location>
        <topology evidence="1 10">Multi-pass membrane protein</topology>
    </subcellularLocation>
</comment>
<evidence type="ECO:0000256" key="1">
    <source>
        <dbReference type="ARBA" id="ARBA00004651"/>
    </source>
</evidence>
<evidence type="ECO:0000313" key="11">
    <source>
        <dbReference type="EMBL" id="KAJ3663561.1"/>
    </source>
</evidence>
<accession>A0AA38MP56</accession>
<dbReference type="GO" id="GO:0007165">
    <property type="term" value="P:signal transduction"/>
    <property type="evidence" value="ECO:0007669"/>
    <property type="project" value="UniProtKB-KW"/>
</dbReference>
<keyword evidence="2" id="KW-1003">Cell membrane</keyword>
<organism evidence="11 12">
    <name type="scientific">Zophobas morio</name>
    <dbReference type="NCBI Taxonomy" id="2755281"/>
    <lineage>
        <taxon>Eukaryota</taxon>
        <taxon>Metazoa</taxon>
        <taxon>Ecdysozoa</taxon>
        <taxon>Arthropoda</taxon>
        <taxon>Hexapoda</taxon>
        <taxon>Insecta</taxon>
        <taxon>Pterygota</taxon>
        <taxon>Neoptera</taxon>
        <taxon>Endopterygota</taxon>
        <taxon>Coleoptera</taxon>
        <taxon>Polyphaga</taxon>
        <taxon>Cucujiformia</taxon>
        <taxon>Tenebrionidae</taxon>
        <taxon>Zophobas</taxon>
    </lineage>
</organism>
<keyword evidence="12" id="KW-1185">Reference proteome</keyword>
<comment type="similarity">
    <text evidence="10">Belongs to the insect chemoreceptor superfamily. Heteromeric odorant receptor channel (TC 1.A.69) family.</text>
</comment>
<evidence type="ECO:0000256" key="5">
    <source>
        <dbReference type="ARBA" id="ARBA00022725"/>
    </source>
</evidence>
<reference evidence="11" key="1">
    <citation type="journal article" date="2023" name="G3 (Bethesda)">
        <title>Whole genome assemblies of Zophobas morio and Tenebrio molitor.</title>
        <authorList>
            <person name="Kaur S."/>
            <person name="Stinson S.A."/>
            <person name="diCenzo G.C."/>
        </authorList>
    </citation>
    <scope>NUCLEOTIDE SEQUENCE</scope>
    <source>
        <strain evidence="11">QUZm001</strain>
    </source>
</reference>
<evidence type="ECO:0000256" key="4">
    <source>
        <dbReference type="ARBA" id="ARBA00022692"/>
    </source>
</evidence>
<gene>
    <name evidence="11" type="ORF">Zmor_007812</name>
</gene>
<evidence type="ECO:0000256" key="2">
    <source>
        <dbReference type="ARBA" id="ARBA00022475"/>
    </source>
</evidence>
<keyword evidence="3 10" id="KW-0716">Sensory transduction</keyword>
<dbReference type="PANTHER" id="PTHR21137">
    <property type="entry name" value="ODORANT RECEPTOR"/>
    <property type="match status" value="1"/>
</dbReference>
<sequence length="380" mass="44516">MEKFDWKATIKINILKLKVVGLWPKGDETYECNVYTLWAAVSFTCIIFAHNFFQVVNIIFHMDDLQAVTATIYLNLSELLGMLKAYHVFQNMGLLKKLMVTLNSDLFQPKNSRQRQLIEPNLKIWRYNYILYWGMSGGAIFFWITFPILDNSVKDYRLPFMAWYPFDTRTSPNYEIAYMHQVIGILFVATSTLGVDTLIAALNMYTGAQLDILCDDLRHLGLEDFKKDFLKCVRHHKEILRFCDDSNKFFNWIVFFQFFISATSIGITMFQMTVVVPLSSEFLSIMSFELAIIVEIFMYCWFGNEVQEKSKKIGYALFESEWTTASLKAKKNIIFFLLRCQTPIQVSALNYFNLTLQTFMTILRASWSYFALLHQMTIRN</sequence>
<dbReference type="AlphaFoldDB" id="A0AA38MP56"/>
<keyword evidence="5 10" id="KW-0552">Olfaction</keyword>
<evidence type="ECO:0000256" key="9">
    <source>
        <dbReference type="ARBA" id="ARBA00023224"/>
    </source>
</evidence>
<protein>
    <recommendedName>
        <fullName evidence="10">Odorant receptor</fullName>
    </recommendedName>
</protein>
<dbReference type="PANTHER" id="PTHR21137:SF35">
    <property type="entry name" value="ODORANT RECEPTOR 19A-RELATED"/>
    <property type="match status" value="1"/>
</dbReference>
<evidence type="ECO:0000256" key="10">
    <source>
        <dbReference type="RuleBase" id="RU351113"/>
    </source>
</evidence>
<feature type="transmembrane region" description="Helical" evidence="10">
    <location>
        <begin position="35"/>
        <end position="60"/>
    </location>
</feature>
<evidence type="ECO:0000256" key="8">
    <source>
        <dbReference type="ARBA" id="ARBA00023170"/>
    </source>
</evidence>
<feature type="transmembrane region" description="Helical" evidence="10">
    <location>
        <begin position="72"/>
        <end position="89"/>
    </location>
</feature>
<evidence type="ECO:0000256" key="3">
    <source>
        <dbReference type="ARBA" id="ARBA00022606"/>
    </source>
</evidence>
<comment type="caution">
    <text evidence="11">The sequence shown here is derived from an EMBL/GenBank/DDBJ whole genome shotgun (WGS) entry which is preliminary data.</text>
</comment>
<dbReference type="GO" id="GO:0004984">
    <property type="term" value="F:olfactory receptor activity"/>
    <property type="evidence" value="ECO:0007669"/>
    <property type="project" value="InterPro"/>
</dbReference>
<name>A0AA38MP56_9CUCU</name>
<dbReference type="InterPro" id="IPR004117">
    <property type="entry name" value="7tm6_olfct_rcpt"/>
</dbReference>
<dbReference type="GO" id="GO:0005549">
    <property type="term" value="F:odorant binding"/>
    <property type="evidence" value="ECO:0007669"/>
    <property type="project" value="InterPro"/>
</dbReference>
<dbReference type="GO" id="GO:0005886">
    <property type="term" value="C:plasma membrane"/>
    <property type="evidence" value="ECO:0007669"/>
    <property type="project" value="UniProtKB-SubCell"/>
</dbReference>
<feature type="transmembrane region" description="Helical" evidence="10">
    <location>
        <begin position="282"/>
        <end position="302"/>
    </location>
</feature>
<keyword evidence="4 10" id="KW-0812">Transmembrane</keyword>
<keyword evidence="9 10" id="KW-0807">Transducer</keyword>
<feature type="transmembrane region" description="Helical" evidence="10">
    <location>
        <begin position="249"/>
        <end position="270"/>
    </location>
</feature>
<keyword evidence="6 10" id="KW-1133">Transmembrane helix</keyword>
<dbReference type="EMBL" id="JALNTZ010000002">
    <property type="protein sequence ID" value="KAJ3663561.1"/>
    <property type="molecule type" value="Genomic_DNA"/>
</dbReference>
<keyword evidence="7 10" id="KW-0472">Membrane</keyword>
<dbReference type="Proteomes" id="UP001168821">
    <property type="component" value="Unassembled WGS sequence"/>
</dbReference>
<evidence type="ECO:0000256" key="6">
    <source>
        <dbReference type="ARBA" id="ARBA00022989"/>
    </source>
</evidence>
<feature type="transmembrane region" description="Helical" evidence="10">
    <location>
        <begin position="130"/>
        <end position="149"/>
    </location>
</feature>
<evidence type="ECO:0000313" key="12">
    <source>
        <dbReference type="Proteomes" id="UP001168821"/>
    </source>
</evidence>